<dbReference type="SUPFAM" id="SSF46894">
    <property type="entry name" value="C-terminal effector domain of the bipartite response regulators"/>
    <property type="match status" value="1"/>
</dbReference>
<reference evidence="3 4" key="1">
    <citation type="submission" date="2020-05" db="EMBL/GenBank/DDBJ databases">
        <title>Genome sequence of Isoptericola sp. JC619 isolated from Chilika lagoon, India.</title>
        <authorList>
            <person name="Kumar D."/>
            <person name="Appam K."/>
            <person name="Gandham S."/>
            <person name="Uppada J."/>
            <person name="Sasikala C."/>
            <person name="Venkata Ramana C."/>
        </authorList>
    </citation>
    <scope>NUCLEOTIDE SEQUENCE [LARGE SCALE GENOMIC DNA]</scope>
    <source>
        <strain evidence="3 4">JC619</strain>
    </source>
</reference>
<dbReference type="GO" id="GO:0003677">
    <property type="term" value="F:DNA binding"/>
    <property type="evidence" value="ECO:0007669"/>
    <property type="project" value="UniProtKB-KW"/>
</dbReference>
<dbReference type="PRINTS" id="PR00038">
    <property type="entry name" value="HTHLUXR"/>
</dbReference>
<organism evidence="3 4">
    <name type="scientific">Isoptericola sediminis</name>
    <dbReference type="NCBI Taxonomy" id="2733572"/>
    <lineage>
        <taxon>Bacteria</taxon>
        <taxon>Bacillati</taxon>
        <taxon>Actinomycetota</taxon>
        <taxon>Actinomycetes</taxon>
        <taxon>Micrococcales</taxon>
        <taxon>Promicromonosporaceae</taxon>
        <taxon>Isoptericola</taxon>
    </lineage>
</organism>
<dbReference type="Gene3D" id="1.25.40.10">
    <property type="entry name" value="Tetratricopeptide repeat domain"/>
    <property type="match status" value="1"/>
</dbReference>
<protein>
    <submittedName>
        <fullName evidence="3">Helix-turn-helix transcriptional regulator</fullName>
    </submittedName>
</protein>
<dbReference type="AlphaFoldDB" id="A0A849JS15"/>
<dbReference type="Gene3D" id="1.10.10.10">
    <property type="entry name" value="Winged helix-like DNA-binding domain superfamily/Winged helix DNA-binding domain"/>
    <property type="match status" value="1"/>
</dbReference>
<dbReference type="EMBL" id="JABFAJ010000003">
    <property type="protein sequence ID" value="NNU26226.1"/>
    <property type="molecule type" value="Genomic_DNA"/>
</dbReference>
<dbReference type="RefSeq" id="WP_171245730.1">
    <property type="nucleotide sequence ID" value="NZ_JABFAJ010000003.1"/>
</dbReference>
<dbReference type="InterPro" id="IPR000792">
    <property type="entry name" value="Tscrpt_reg_LuxR_C"/>
</dbReference>
<dbReference type="PANTHER" id="PTHR43214">
    <property type="entry name" value="TWO-COMPONENT RESPONSE REGULATOR"/>
    <property type="match status" value="1"/>
</dbReference>
<comment type="caution">
    <text evidence="3">The sequence shown here is derived from an EMBL/GenBank/DDBJ whole genome shotgun (WGS) entry which is preliminary data.</text>
</comment>
<dbReference type="SMART" id="SM00421">
    <property type="entry name" value="HTH_LUXR"/>
    <property type="match status" value="1"/>
</dbReference>
<evidence type="ECO:0000256" key="1">
    <source>
        <dbReference type="ARBA" id="ARBA00023125"/>
    </source>
</evidence>
<dbReference type="PROSITE" id="PS50043">
    <property type="entry name" value="HTH_LUXR_2"/>
    <property type="match status" value="1"/>
</dbReference>
<name>A0A849JS15_9MICO</name>
<dbReference type="PANTHER" id="PTHR43214:SF43">
    <property type="entry name" value="TWO-COMPONENT RESPONSE REGULATOR"/>
    <property type="match status" value="1"/>
</dbReference>
<evidence type="ECO:0000259" key="2">
    <source>
        <dbReference type="PROSITE" id="PS50043"/>
    </source>
</evidence>
<dbReference type="InterPro" id="IPR011990">
    <property type="entry name" value="TPR-like_helical_dom_sf"/>
</dbReference>
<dbReference type="PROSITE" id="PS00622">
    <property type="entry name" value="HTH_LUXR_1"/>
    <property type="match status" value="1"/>
</dbReference>
<dbReference type="Proteomes" id="UP000557204">
    <property type="component" value="Unassembled WGS sequence"/>
</dbReference>
<keyword evidence="1" id="KW-0238">DNA-binding</keyword>
<gene>
    <name evidence="3" type="ORF">HLI28_01535</name>
</gene>
<accession>A0A849JS15</accession>
<evidence type="ECO:0000313" key="4">
    <source>
        <dbReference type="Proteomes" id="UP000557204"/>
    </source>
</evidence>
<feature type="domain" description="HTH luxR-type" evidence="2">
    <location>
        <begin position="475"/>
        <end position="540"/>
    </location>
</feature>
<evidence type="ECO:0000313" key="3">
    <source>
        <dbReference type="EMBL" id="NNU26226.1"/>
    </source>
</evidence>
<dbReference type="CDD" id="cd06170">
    <property type="entry name" value="LuxR_C_like"/>
    <property type="match status" value="1"/>
</dbReference>
<dbReference type="GO" id="GO:0006355">
    <property type="term" value="P:regulation of DNA-templated transcription"/>
    <property type="evidence" value="ECO:0007669"/>
    <property type="project" value="InterPro"/>
</dbReference>
<sequence>MGAPEDLDLARAAYERRDWIAAYRLLSALDDDALVGPDFVALATAAYLVGRHDDVVQALHRAYRSAEKARDLRGAARAALWLTTVLEDAGERAVAHGWLSRAEGLLGRLDEDVVEHGYLRERQTFAHLARGEIADALALAPTVTAYGRRFADPDLAAAGLVVEGRLRIYTGDVPGGLALVDEAMASVVAGETSPIYSGLAFCAAIEACQELSDLGRADEWTRAMSTWCDRQAGLVAFTGQCAVHRGQLLRMHGAFPDAVRELEDAAARHGTAGGGAAAGLAHYERGEALRVLGREDDAASAYDRATGLGHPGQPGRALLWLARGETDAAERAIRVSLAEAVDPVRRSALLPAAVEILTAAGEVDEAAGLADEIRATADEFGSVALAAAGAYATASVALARGDAERALAAARRAGTSWGGLEAPYECARCRVLVARALRALGDERSALAELEPAARTFAELGAMPASAEVAALLPGEERPGGLSAREVEVLCLVAEGYTNAEIAAELVLSVKTVARHLSNIFAKLGVGSRAAAVAYAYEHRLV</sequence>
<dbReference type="Pfam" id="PF00196">
    <property type="entry name" value="GerE"/>
    <property type="match status" value="1"/>
</dbReference>
<dbReference type="InterPro" id="IPR036388">
    <property type="entry name" value="WH-like_DNA-bd_sf"/>
</dbReference>
<keyword evidence="4" id="KW-1185">Reference proteome</keyword>
<dbReference type="InterPro" id="IPR039420">
    <property type="entry name" value="WalR-like"/>
</dbReference>
<dbReference type="SUPFAM" id="SSF48452">
    <property type="entry name" value="TPR-like"/>
    <property type="match status" value="1"/>
</dbReference>
<dbReference type="InterPro" id="IPR016032">
    <property type="entry name" value="Sig_transdc_resp-reg_C-effctor"/>
</dbReference>
<proteinExistence type="predicted"/>